<evidence type="ECO:0000313" key="3">
    <source>
        <dbReference type="Proteomes" id="UP000190897"/>
    </source>
</evidence>
<dbReference type="STRING" id="651661.SAMN05660293_02527"/>
<dbReference type="PANTHER" id="PTHR43355:SF2">
    <property type="entry name" value="FLAVIN REDUCTASE (NADPH)"/>
    <property type="match status" value="1"/>
</dbReference>
<evidence type="ECO:0000259" key="1">
    <source>
        <dbReference type="Pfam" id="PF13460"/>
    </source>
</evidence>
<dbReference type="InterPro" id="IPR051606">
    <property type="entry name" value="Polyketide_Oxido-like"/>
</dbReference>
<reference evidence="3" key="1">
    <citation type="submission" date="2017-02" db="EMBL/GenBank/DDBJ databases">
        <authorList>
            <person name="Varghese N."/>
            <person name="Submissions S."/>
        </authorList>
    </citation>
    <scope>NUCLEOTIDE SEQUENCE [LARGE SCALE GENOMIC DNA]</scope>
    <source>
        <strain evidence="3">DSM 22270</strain>
    </source>
</reference>
<feature type="domain" description="NAD(P)-binding" evidence="1">
    <location>
        <begin position="7"/>
        <end position="201"/>
    </location>
</feature>
<accession>A0A1T5EJU1</accession>
<gene>
    <name evidence="2" type="ORF">SAMN05660293_02527</name>
</gene>
<dbReference type="Pfam" id="PF13460">
    <property type="entry name" value="NAD_binding_10"/>
    <property type="match status" value="1"/>
</dbReference>
<dbReference type="CDD" id="cd05244">
    <property type="entry name" value="BVR-B_like_SDR_a"/>
    <property type="match status" value="1"/>
</dbReference>
<dbReference type="Gene3D" id="3.40.50.720">
    <property type="entry name" value="NAD(P)-binding Rossmann-like Domain"/>
    <property type="match status" value="1"/>
</dbReference>
<dbReference type="RefSeq" id="WP_082215002.1">
    <property type="nucleotide sequence ID" value="NZ_FUZA01000002.1"/>
</dbReference>
<dbReference type="GO" id="GO:0016646">
    <property type="term" value="F:oxidoreductase activity, acting on the CH-NH group of donors, NAD or NADP as acceptor"/>
    <property type="evidence" value="ECO:0007669"/>
    <property type="project" value="TreeGrafter"/>
</dbReference>
<dbReference type="SUPFAM" id="SSF51735">
    <property type="entry name" value="NAD(P)-binding Rossmann-fold domains"/>
    <property type="match status" value="1"/>
</dbReference>
<dbReference type="PANTHER" id="PTHR43355">
    <property type="entry name" value="FLAVIN REDUCTASE (NADPH)"/>
    <property type="match status" value="1"/>
</dbReference>
<dbReference type="InterPro" id="IPR036291">
    <property type="entry name" value="NAD(P)-bd_dom_sf"/>
</dbReference>
<organism evidence="2 3">
    <name type="scientific">Dyadobacter psychrophilus</name>
    <dbReference type="NCBI Taxonomy" id="651661"/>
    <lineage>
        <taxon>Bacteria</taxon>
        <taxon>Pseudomonadati</taxon>
        <taxon>Bacteroidota</taxon>
        <taxon>Cytophagia</taxon>
        <taxon>Cytophagales</taxon>
        <taxon>Spirosomataceae</taxon>
        <taxon>Dyadobacter</taxon>
    </lineage>
</organism>
<dbReference type="InterPro" id="IPR016040">
    <property type="entry name" value="NAD(P)-bd_dom"/>
</dbReference>
<protein>
    <recommendedName>
        <fullName evidence="1">NAD(P)-binding domain-containing protein</fullName>
    </recommendedName>
</protein>
<dbReference type="EMBL" id="FUZA01000002">
    <property type="protein sequence ID" value="SKB84149.1"/>
    <property type="molecule type" value="Genomic_DNA"/>
</dbReference>
<keyword evidence="3" id="KW-1185">Reference proteome</keyword>
<dbReference type="AlphaFoldDB" id="A0A1T5EJU1"/>
<dbReference type="Proteomes" id="UP000190897">
    <property type="component" value="Unassembled WGS sequence"/>
</dbReference>
<evidence type="ECO:0000313" key="2">
    <source>
        <dbReference type="EMBL" id="SKB84149.1"/>
    </source>
</evidence>
<proteinExistence type="predicted"/>
<sequence length="217" mass="23333">MKVALIGATGFVGAPLLQELISRGHEVTAIARNIEKIPTDSDLVTPKQADVLNTSEVEEAVAGSDVVVSAYNPGWTNPNIYAEYLEGAQSIQTGVKQAGVKRFIVIGGAGSLEVAPGLQLIDTPDFPEEYKAGAGAARKYQGMIKEEDTLYWTYVSPAIEMHPGTSGKRTGTYRTSLDTPVYNEHGRSIIAVEDLSVAVVDEVENPQFAKKRFTAAY</sequence>
<dbReference type="OrthoDB" id="9785372at2"/>
<name>A0A1T5EJU1_9BACT</name>